<organism evidence="2 3">
    <name type="scientific">Coccidioides posadasii RMSCC 3488</name>
    <dbReference type="NCBI Taxonomy" id="454284"/>
    <lineage>
        <taxon>Eukaryota</taxon>
        <taxon>Fungi</taxon>
        <taxon>Dikarya</taxon>
        <taxon>Ascomycota</taxon>
        <taxon>Pezizomycotina</taxon>
        <taxon>Eurotiomycetes</taxon>
        <taxon>Eurotiomycetidae</taxon>
        <taxon>Onygenales</taxon>
        <taxon>Onygenaceae</taxon>
        <taxon>Coccidioides</taxon>
    </lineage>
</organism>
<dbReference type="VEuPathDB" id="FungiDB:CPAG_00626"/>
<evidence type="ECO:0000313" key="3">
    <source>
        <dbReference type="Proteomes" id="UP000054567"/>
    </source>
</evidence>
<feature type="region of interest" description="Disordered" evidence="1">
    <location>
        <begin position="14"/>
        <end position="75"/>
    </location>
</feature>
<feature type="compositionally biased region" description="Basic and acidic residues" evidence="1">
    <location>
        <begin position="54"/>
        <end position="64"/>
    </location>
</feature>
<accession>A0A0J6F5P4</accession>
<sequence>MGFIHIPSKLSHKLSKSKKNCSHKNSKKDAFKATLPDIQEQTETESSGPSTAFKKTEGESESHSKAKMSPHIVDDSSETGTQIVSKCHVAPPLKRSHFLCFSSHRSFLKTRNTHHSLPCMTCKREDFPHLWRCTFCFLRICEDCFDTLCDMENRSLQKLLETLGVDAEIP</sequence>
<feature type="compositionally biased region" description="Polar residues" evidence="1">
    <location>
        <begin position="39"/>
        <end position="50"/>
    </location>
</feature>
<proteinExistence type="predicted"/>
<dbReference type="Proteomes" id="UP000054567">
    <property type="component" value="Unassembled WGS sequence"/>
</dbReference>
<evidence type="ECO:0000256" key="1">
    <source>
        <dbReference type="SAM" id="MobiDB-lite"/>
    </source>
</evidence>
<evidence type="ECO:0000313" key="2">
    <source>
        <dbReference type="EMBL" id="KMM64274.1"/>
    </source>
</evidence>
<protein>
    <submittedName>
        <fullName evidence="2">Uncharacterized protein</fullName>
    </submittedName>
</protein>
<gene>
    <name evidence="2" type="ORF">CPAG_00626</name>
</gene>
<reference evidence="3" key="2">
    <citation type="journal article" date="2009" name="Genome Res.">
        <title>Comparative genomic analyses of the human fungal pathogens Coccidioides and their relatives.</title>
        <authorList>
            <person name="Sharpton T.J."/>
            <person name="Stajich J.E."/>
            <person name="Rounsley S.D."/>
            <person name="Gardner M.J."/>
            <person name="Wortman J.R."/>
            <person name="Jordar V.S."/>
            <person name="Maiti R."/>
            <person name="Kodira C.D."/>
            <person name="Neafsey D.E."/>
            <person name="Zeng Q."/>
            <person name="Hung C.-Y."/>
            <person name="McMahan C."/>
            <person name="Muszewska A."/>
            <person name="Grynberg M."/>
            <person name="Mandel M.A."/>
            <person name="Kellner E.M."/>
            <person name="Barker B.M."/>
            <person name="Galgiani J.N."/>
            <person name="Orbach M.J."/>
            <person name="Kirkland T.N."/>
            <person name="Cole G.T."/>
            <person name="Henn M.R."/>
            <person name="Birren B.W."/>
            <person name="Taylor J.W."/>
        </authorList>
    </citation>
    <scope>NUCLEOTIDE SEQUENCE [LARGE SCALE GENOMIC DNA]</scope>
    <source>
        <strain evidence="3">RMSCC 3488</strain>
    </source>
</reference>
<reference evidence="2 3" key="1">
    <citation type="submission" date="2007-06" db="EMBL/GenBank/DDBJ databases">
        <title>The Genome Sequence of Coccidioides posadasii RMSCC_3488.</title>
        <authorList>
            <consortium name="Coccidioides Genome Resources Consortium"/>
            <consortium name="The Broad Institute Genome Sequencing Platform"/>
            <person name="Henn M.R."/>
            <person name="Sykes S."/>
            <person name="Young S."/>
            <person name="Jaffe D."/>
            <person name="Berlin A."/>
            <person name="Alvarez P."/>
            <person name="Butler J."/>
            <person name="Gnerre S."/>
            <person name="Grabherr M."/>
            <person name="Mauceli E."/>
            <person name="Brockman W."/>
            <person name="Kodira C."/>
            <person name="Alvarado L."/>
            <person name="Zeng Q."/>
            <person name="Crawford M."/>
            <person name="Antoine C."/>
            <person name="Devon K."/>
            <person name="Galgiani J."/>
            <person name="Orsborn K."/>
            <person name="Lewis M.L."/>
            <person name="Nusbaum C."/>
            <person name="Galagan J."/>
            <person name="Birren B."/>
        </authorList>
    </citation>
    <scope>NUCLEOTIDE SEQUENCE [LARGE SCALE GENOMIC DNA]</scope>
    <source>
        <strain evidence="2 3">RMSCC 3488</strain>
    </source>
</reference>
<feature type="compositionally biased region" description="Basic residues" evidence="1">
    <location>
        <begin position="14"/>
        <end position="26"/>
    </location>
</feature>
<dbReference type="EMBL" id="DS268109">
    <property type="protein sequence ID" value="KMM64274.1"/>
    <property type="molecule type" value="Genomic_DNA"/>
</dbReference>
<name>A0A0J6F5P4_COCPO</name>
<dbReference type="OrthoDB" id="5425130at2759"/>
<reference evidence="3" key="3">
    <citation type="journal article" date="2010" name="Genome Res.">
        <title>Population genomic sequencing of Coccidioides fungi reveals recent hybridization and transposon control.</title>
        <authorList>
            <person name="Neafsey D.E."/>
            <person name="Barker B.M."/>
            <person name="Sharpton T.J."/>
            <person name="Stajich J.E."/>
            <person name="Park D.J."/>
            <person name="Whiston E."/>
            <person name="Hung C.-Y."/>
            <person name="McMahan C."/>
            <person name="White J."/>
            <person name="Sykes S."/>
            <person name="Heiman D."/>
            <person name="Young S."/>
            <person name="Zeng Q."/>
            <person name="Abouelleil A."/>
            <person name="Aftuck L."/>
            <person name="Bessette D."/>
            <person name="Brown A."/>
            <person name="FitzGerald M."/>
            <person name="Lui A."/>
            <person name="Macdonald J.P."/>
            <person name="Priest M."/>
            <person name="Orbach M.J."/>
            <person name="Galgiani J.N."/>
            <person name="Kirkland T.N."/>
            <person name="Cole G.T."/>
            <person name="Birren B.W."/>
            <person name="Henn M.R."/>
            <person name="Taylor J.W."/>
            <person name="Rounsley S.D."/>
        </authorList>
    </citation>
    <scope>NUCLEOTIDE SEQUENCE [LARGE SCALE GENOMIC DNA]</scope>
    <source>
        <strain evidence="3">RMSCC 3488</strain>
    </source>
</reference>
<dbReference type="AlphaFoldDB" id="A0A0J6F5P4"/>